<dbReference type="EMBL" id="CAVNYO010000108">
    <property type="protein sequence ID" value="CAK5266148.1"/>
    <property type="molecule type" value="Genomic_DNA"/>
</dbReference>
<protein>
    <submittedName>
        <fullName evidence="2">Uncharacterized protein</fullName>
    </submittedName>
</protein>
<feature type="region of interest" description="Disordered" evidence="1">
    <location>
        <begin position="106"/>
        <end position="131"/>
    </location>
</feature>
<reference evidence="2" key="1">
    <citation type="submission" date="2023-11" db="EMBL/GenBank/DDBJ databases">
        <authorList>
            <person name="De Vega J J."/>
            <person name="De Vega J J."/>
        </authorList>
    </citation>
    <scope>NUCLEOTIDE SEQUENCE</scope>
</reference>
<dbReference type="Proteomes" id="UP001295794">
    <property type="component" value="Unassembled WGS sequence"/>
</dbReference>
<feature type="compositionally biased region" description="Acidic residues" evidence="1">
    <location>
        <begin position="186"/>
        <end position="206"/>
    </location>
</feature>
<evidence type="ECO:0000256" key="1">
    <source>
        <dbReference type="SAM" id="MobiDB-lite"/>
    </source>
</evidence>
<proteinExistence type="predicted"/>
<keyword evidence="3" id="KW-1185">Reference proteome</keyword>
<name>A0AAD2H137_9AGAR</name>
<feature type="compositionally biased region" description="Basic and acidic residues" evidence="1">
    <location>
        <begin position="106"/>
        <end position="119"/>
    </location>
</feature>
<comment type="caution">
    <text evidence="2">The sequence shown here is derived from an EMBL/GenBank/DDBJ whole genome shotgun (WGS) entry which is preliminary data.</text>
</comment>
<feature type="region of interest" description="Disordered" evidence="1">
    <location>
        <begin position="168"/>
        <end position="206"/>
    </location>
</feature>
<organism evidence="2 3">
    <name type="scientific">Mycena citricolor</name>
    <dbReference type="NCBI Taxonomy" id="2018698"/>
    <lineage>
        <taxon>Eukaryota</taxon>
        <taxon>Fungi</taxon>
        <taxon>Dikarya</taxon>
        <taxon>Basidiomycota</taxon>
        <taxon>Agaricomycotina</taxon>
        <taxon>Agaricomycetes</taxon>
        <taxon>Agaricomycetidae</taxon>
        <taxon>Agaricales</taxon>
        <taxon>Marasmiineae</taxon>
        <taxon>Mycenaceae</taxon>
        <taxon>Mycena</taxon>
    </lineage>
</organism>
<gene>
    <name evidence="2" type="ORF">MYCIT1_LOCUS7718</name>
</gene>
<evidence type="ECO:0000313" key="3">
    <source>
        <dbReference type="Proteomes" id="UP001295794"/>
    </source>
</evidence>
<accession>A0AAD2H137</accession>
<dbReference type="AlphaFoldDB" id="A0AAD2H137"/>
<sequence>MPMRLPAPDWTLALQGRNENGWKARNQLEVEIEELKAHLRQAEVQSAMKDPMLEEVNATMVLQNITLKKTNEALHQREERATNERACMFKGQAQCLSSDEFFEEVQRMNREKQEKDAEKSKRKAVQNNRKAAKAALDKEWAQMKAVHAADVEAWGQECRELIKGGSWKKDLPVKPKLGKKPQLPQLEDDTDNNNDNDNDVDQEEGV</sequence>
<evidence type="ECO:0000313" key="2">
    <source>
        <dbReference type="EMBL" id="CAK5266148.1"/>
    </source>
</evidence>